<reference evidence="2 3" key="1">
    <citation type="submission" date="2016-12" db="EMBL/GenBank/DDBJ databases">
        <title>The genomes of Aspergillus section Nigri reveals drivers in fungal speciation.</title>
        <authorList>
            <consortium name="DOE Joint Genome Institute"/>
            <person name="Vesth T.C."/>
            <person name="Nybo J."/>
            <person name="Theobald S."/>
            <person name="Brandl J."/>
            <person name="Frisvad J.C."/>
            <person name="Nielsen K.F."/>
            <person name="Lyhne E.K."/>
            <person name="Kogle M.E."/>
            <person name="Kuo A."/>
            <person name="Riley R."/>
            <person name="Clum A."/>
            <person name="Nolan M."/>
            <person name="Lipzen A."/>
            <person name="Salamov A."/>
            <person name="Henrissat B."/>
            <person name="Wiebenga A."/>
            <person name="De Vries R.P."/>
            <person name="Grigoriev I.V."/>
            <person name="Mortensen U.H."/>
            <person name="Andersen M.R."/>
            <person name="Baker S.E."/>
        </authorList>
    </citation>
    <scope>NUCLEOTIDE SEQUENCE [LARGE SCALE GENOMIC DNA]</scope>
    <source>
        <strain evidence="2 3">CBS 115572</strain>
    </source>
</reference>
<feature type="domain" description="DUF7600" evidence="1">
    <location>
        <begin position="343"/>
        <end position="502"/>
    </location>
</feature>
<dbReference type="OrthoDB" id="4452694at2759"/>
<dbReference type="Proteomes" id="UP000246702">
    <property type="component" value="Unassembled WGS sequence"/>
</dbReference>
<evidence type="ECO:0000313" key="2">
    <source>
        <dbReference type="EMBL" id="PWY81763.1"/>
    </source>
</evidence>
<dbReference type="SUPFAM" id="SSF81383">
    <property type="entry name" value="F-box domain"/>
    <property type="match status" value="1"/>
</dbReference>
<dbReference type="STRING" id="1450535.A0A317W5Z2"/>
<accession>A0A317W5Z2</accession>
<organism evidence="2 3">
    <name type="scientific">Aspergillus sclerotioniger CBS 115572</name>
    <dbReference type="NCBI Taxonomy" id="1450535"/>
    <lineage>
        <taxon>Eukaryota</taxon>
        <taxon>Fungi</taxon>
        <taxon>Dikarya</taxon>
        <taxon>Ascomycota</taxon>
        <taxon>Pezizomycotina</taxon>
        <taxon>Eurotiomycetes</taxon>
        <taxon>Eurotiomycetidae</taxon>
        <taxon>Eurotiales</taxon>
        <taxon>Aspergillaceae</taxon>
        <taxon>Aspergillus</taxon>
        <taxon>Aspergillus subgen. Circumdati</taxon>
    </lineage>
</organism>
<dbReference type="EMBL" id="MSFK01000020">
    <property type="protein sequence ID" value="PWY81763.1"/>
    <property type="molecule type" value="Genomic_DNA"/>
</dbReference>
<protein>
    <recommendedName>
        <fullName evidence="1">DUF7600 domain-containing protein</fullName>
    </recommendedName>
</protein>
<dbReference type="GeneID" id="37117972"/>
<sequence>MLHCTICGVVISPAHWAPEQVYGGEWHKALCIVRREGTEAPAWLRGVGYTNYQDEIFVPLEGDDLLSPCRGLPPYGRFFDPDTGCWTFPFHAACWDILLQRIPEAASNISRVATILYNVFYCTPWSPDGFLQPGHDFEGAARFQDPRWNPVSTMKSRGYANLLASPSRLSSLEGIVRPAEDRSAPSLVIRRFAMIDDIFARLPVEVLVTVLTYLPSSSVACLRLASRSVACATNPTSLPQHFWKSRFLPSFEMGFALPTDTNGRQDWRDTYFTIKAALSHDHAYDGLKSRRRIWKIVSVNAILIEQHMSDVVLCGHSCSRDDSLASQSDSDAVQRLSTRFVTTQLTTNTLGLLQSGSRNMFGRTMLVPVMKGAITLVEFATVSFNSRVFISGFRFTLDDAVAGNQKTRCLGYTSYTMQPVASPSALERVVAFDLAICAGGLVGVRLVLQSGSGTNRTGWVGGADPNGADVVFGEMFWGKAVDQIGIVASFDAFKMVAFGINDGKLPGTGHSQSGRPLPIWTPSFPTETSRLCPEPQPLEYQKFNRFLNIDFGGVHVRRIAHLTRIVAHMFTPEAPLLLTNFENEVTFKANQLADISAFTRPFAEPENIQYTKKTLRAPNGYSISGFTSVLEATSGSFQTFGLQCGKEDGNLLPRGDLPMLPLDSRTSPADLPSFKGVKLVCFSRGCHGRPRRSDEISGLWLEYNNDSRPCIVGQWISETETFTLEPGETITGITVWLSKCRVYFSKKYPLGRVVRIAISTPTRCKVCSLGGTPKGSQHMILKFKDNRLEELSQLIWSFNDCWDLPYVTLTTKVASDHLSLWDPLDLCAGRPLMCPERVFWKSNEDTNSLLSIACFTSSGKSCFSGLEDRRRIVGIRVTYESGHSFDLGTVSGTTMFPELSFDPDDCITQIELFRDNLGLNDVSFSAMNTRSKRCTTKRFDDPSGFPLGTIGRNVHYTINFAQRKCWWAFVPTEKFDPVGPSYQNDLLQGEVIGLYVVSVFEQGLYIGLLLYQKGSE</sequence>
<dbReference type="InterPro" id="IPR056021">
    <property type="entry name" value="DUF7600"/>
</dbReference>
<name>A0A317W5Z2_9EURO</name>
<proteinExistence type="predicted"/>
<evidence type="ECO:0000259" key="1">
    <source>
        <dbReference type="Pfam" id="PF24539"/>
    </source>
</evidence>
<dbReference type="RefSeq" id="XP_025465831.1">
    <property type="nucleotide sequence ID" value="XM_025615829.1"/>
</dbReference>
<dbReference type="AlphaFoldDB" id="A0A317W5Z2"/>
<gene>
    <name evidence="2" type="ORF">BO94DRAFT_587470</name>
</gene>
<dbReference type="Pfam" id="PF24539">
    <property type="entry name" value="DUF7600"/>
    <property type="match status" value="1"/>
</dbReference>
<keyword evidence="3" id="KW-1185">Reference proteome</keyword>
<dbReference type="InterPro" id="IPR036047">
    <property type="entry name" value="F-box-like_dom_sf"/>
</dbReference>
<comment type="caution">
    <text evidence="2">The sequence shown here is derived from an EMBL/GenBank/DDBJ whole genome shotgun (WGS) entry which is preliminary data.</text>
</comment>
<evidence type="ECO:0000313" key="3">
    <source>
        <dbReference type="Proteomes" id="UP000246702"/>
    </source>
</evidence>